<accession>A0A5J4TAR9</accession>
<dbReference type="EMBL" id="SNRW01034772">
    <property type="protein sequence ID" value="KAA6355337.1"/>
    <property type="molecule type" value="Genomic_DNA"/>
</dbReference>
<evidence type="ECO:0000313" key="1">
    <source>
        <dbReference type="EMBL" id="KAA6355337.1"/>
    </source>
</evidence>
<sequence length="127" mass="14301">MNQIPNPTGEIQSKMRLDQIQRKVCMSTQQSLPDKVINRDGINNSQMSEGAGGSQFPMKGKQLNEYSCQQSIIDEFEWLQGFYANCKAPELLQKIKSVKQLQKQILKGYNKMKLENLDMTGVAGGSE</sequence>
<name>A0A5J4TAR9_9EUKA</name>
<proteinExistence type="predicted"/>
<dbReference type="Proteomes" id="UP000324800">
    <property type="component" value="Unassembled WGS sequence"/>
</dbReference>
<reference evidence="1 2" key="1">
    <citation type="submission" date="2019-03" db="EMBL/GenBank/DDBJ databases">
        <title>Single cell metagenomics reveals metabolic interactions within the superorganism composed of flagellate Streblomastix strix and complex community of Bacteroidetes bacteria on its surface.</title>
        <authorList>
            <person name="Treitli S.C."/>
            <person name="Kolisko M."/>
            <person name="Husnik F."/>
            <person name="Keeling P."/>
            <person name="Hampl V."/>
        </authorList>
    </citation>
    <scope>NUCLEOTIDE SEQUENCE [LARGE SCALE GENOMIC DNA]</scope>
    <source>
        <strain evidence="1">ST1C</strain>
    </source>
</reference>
<comment type="caution">
    <text evidence="1">The sequence shown here is derived from an EMBL/GenBank/DDBJ whole genome shotgun (WGS) entry which is preliminary data.</text>
</comment>
<evidence type="ECO:0000313" key="2">
    <source>
        <dbReference type="Proteomes" id="UP000324800"/>
    </source>
</evidence>
<gene>
    <name evidence="1" type="ORF">EZS28_049137</name>
</gene>
<dbReference type="AlphaFoldDB" id="A0A5J4TAR9"/>
<protein>
    <submittedName>
        <fullName evidence="1">Uncharacterized protein</fullName>
    </submittedName>
</protein>
<organism evidence="1 2">
    <name type="scientific">Streblomastix strix</name>
    <dbReference type="NCBI Taxonomy" id="222440"/>
    <lineage>
        <taxon>Eukaryota</taxon>
        <taxon>Metamonada</taxon>
        <taxon>Preaxostyla</taxon>
        <taxon>Oxymonadida</taxon>
        <taxon>Streblomastigidae</taxon>
        <taxon>Streblomastix</taxon>
    </lineage>
</organism>